<dbReference type="GO" id="GO:0000179">
    <property type="term" value="F:rRNA (adenine-N6,N6-)-dimethyltransferase activity"/>
    <property type="evidence" value="ECO:0007669"/>
    <property type="project" value="TreeGrafter"/>
</dbReference>
<dbReference type="Pfam" id="PF00398">
    <property type="entry name" value="RrnaAD"/>
    <property type="match status" value="1"/>
</dbReference>
<keyword evidence="4" id="KW-0694">RNA-binding</keyword>
<protein>
    <submittedName>
        <fullName evidence="5">Uncharacterized protein</fullName>
    </submittedName>
</protein>
<proteinExistence type="predicted"/>
<organism evidence="5">
    <name type="scientific">marine metagenome</name>
    <dbReference type="NCBI Taxonomy" id="408172"/>
    <lineage>
        <taxon>unclassified sequences</taxon>
        <taxon>metagenomes</taxon>
        <taxon>ecological metagenomes</taxon>
    </lineage>
</organism>
<dbReference type="InterPro" id="IPR029063">
    <property type="entry name" value="SAM-dependent_MTases_sf"/>
</dbReference>
<dbReference type="PROSITE" id="PS51689">
    <property type="entry name" value="SAM_RNA_A_N6_MT"/>
    <property type="match status" value="1"/>
</dbReference>
<dbReference type="GO" id="GO:0005829">
    <property type="term" value="C:cytosol"/>
    <property type="evidence" value="ECO:0007669"/>
    <property type="project" value="TreeGrafter"/>
</dbReference>
<keyword evidence="2" id="KW-0808">Transferase</keyword>
<dbReference type="InterPro" id="IPR001737">
    <property type="entry name" value="KsgA/Erm"/>
</dbReference>
<keyword evidence="3" id="KW-0949">S-adenosyl-L-methionine</keyword>
<gene>
    <name evidence="5" type="ORF">METZ01_LOCUS195023</name>
</gene>
<dbReference type="GO" id="GO:0003723">
    <property type="term" value="F:RNA binding"/>
    <property type="evidence" value="ECO:0007669"/>
    <property type="project" value="UniProtKB-KW"/>
</dbReference>
<accession>A0A382DVJ1</accession>
<feature type="non-terminal residue" evidence="5">
    <location>
        <position position="68"/>
    </location>
</feature>
<dbReference type="Gene3D" id="3.40.50.150">
    <property type="entry name" value="Vaccinia Virus protein VP39"/>
    <property type="match status" value="1"/>
</dbReference>
<dbReference type="SUPFAM" id="SSF53335">
    <property type="entry name" value="S-adenosyl-L-methionine-dependent methyltransferases"/>
    <property type="match status" value="1"/>
</dbReference>
<dbReference type="EMBL" id="UINC01041214">
    <property type="protein sequence ID" value="SVB42169.1"/>
    <property type="molecule type" value="Genomic_DNA"/>
</dbReference>
<evidence type="ECO:0000256" key="3">
    <source>
        <dbReference type="ARBA" id="ARBA00022691"/>
    </source>
</evidence>
<reference evidence="5" key="1">
    <citation type="submission" date="2018-05" db="EMBL/GenBank/DDBJ databases">
        <authorList>
            <person name="Lanie J.A."/>
            <person name="Ng W.-L."/>
            <person name="Kazmierczak K.M."/>
            <person name="Andrzejewski T.M."/>
            <person name="Davidsen T.M."/>
            <person name="Wayne K.J."/>
            <person name="Tettelin H."/>
            <person name="Glass J.I."/>
            <person name="Rusch D."/>
            <person name="Podicherti R."/>
            <person name="Tsui H.-C.T."/>
            <person name="Winkler M.E."/>
        </authorList>
    </citation>
    <scope>NUCLEOTIDE SEQUENCE</scope>
</reference>
<dbReference type="PANTHER" id="PTHR11727:SF7">
    <property type="entry name" value="DIMETHYLADENOSINE TRANSFERASE-RELATED"/>
    <property type="match status" value="1"/>
</dbReference>
<name>A0A382DVJ1_9ZZZZ</name>
<evidence type="ECO:0000256" key="4">
    <source>
        <dbReference type="ARBA" id="ARBA00022884"/>
    </source>
</evidence>
<keyword evidence="1" id="KW-0489">Methyltransferase</keyword>
<sequence>MFQKEVANRIIAKINSKNYGRLSIISNWKLNIKKEFDINPKSFFPKPKVDSTLLSFVPRKDFFHIKKP</sequence>
<evidence type="ECO:0000313" key="5">
    <source>
        <dbReference type="EMBL" id="SVB42169.1"/>
    </source>
</evidence>
<evidence type="ECO:0000256" key="2">
    <source>
        <dbReference type="ARBA" id="ARBA00022679"/>
    </source>
</evidence>
<dbReference type="AlphaFoldDB" id="A0A382DVJ1"/>
<dbReference type="PANTHER" id="PTHR11727">
    <property type="entry name" value="DIMETHYLADENOSINE TRANSFERASE"/>
    <property type="match status" value="1"/>
</dbReference>
<evidence type="ECO:0000256" key="1">
    <source>
        <dbReference type="ARBA" id="ARBA00022603"/>
    </source>
</evidence>